<evidence type="ECO:0000256" key="2">
    <source>
        <dbReference type="ARBA" id="ARBA00011738"/>
    </source>
</evidence>
<feature type="chain" id="PRO_5040331780" evidence="7">
    <location>
        <begin position="25"/>
        <end position="541"/>
    </location>
</feature>
<dbReference type="InterPro" id="IPR001360">
    <property type="entry name" value="Glyco_hydro_1"/>
</dbReference>
<keyword evidence="9" id="KW-1185">Reference proteome</keyword>
<dbReference type="PANTHER" id="PTHR10353:SF36">
    <property type="entry name" value="LP05116P"/>
    <property type="match status" value="1"/>
</dbReference>
<protein>
    <submittedName>
        <fullName evidence="8">Uncharacterized protein</fullName>
    </submittedName>
</protein>
<name>A0A9P0CJ25_9CUCU</name>
<evidence type="ECO:0000313" key="9">
    <source>
        <dbReference type="Proteomes" id="UP001153636"/>
    </source>
</evidence>
<dbReference type="OrthoDB" id="6666096at2759"/>
<gene>
    <name evidence="8" type="ORF">PSYICH_LOCUS2380</name>
</gene>
<dbReference type="EMBL" id="OV651823">
    <property type="protein sequence ID" value="CAH1101558.1"/>
    <property type="molecule type" value="Genomic_DNA"/>
</dbReference>
<dbReference type="Proteomes" id="UP001153636">
    <property type="component" value="Chromosome 11"/>
</dbReference>
<dbReference type="GO" id="GO:0008422">
    <property type="term" value="F:beta-glucosidase activity"/>
    <property type="evidence" value="ECO:0007669"/>
    <property type="project" value="TreeGrafter"/>
</dbReference>
<dbReference type="Gene3D" id="3.20.20.80">
    <property type="entry name" value="Glycosidases"/>
    <property type="match status" value="1"/>
</dbReference>
<sequence>MKMSQLTKTAECLLVIFMVGIAAGQYGYPSYQKNTGIFPKDFLFGVATSAYQIEGAWNEDGKGPSIWDDFTHKRPASILDGSNADVACDSYHRYKEDVFLAYNLGVKMYRFSFSWSRIFPTGYNNKINYKGVQYYKNLLKEILKYGMIPVGTIYHWDLPQNLMNDGIHWTNPEIIRVMLDYSRFLFKTYPEVGIWITINEPHWLCRLGYSLGTGAPGIVSNGREEYKCTYLAVKTHAAIYRMYKKEFPHYRAKMAPSVDCLWIEPLDNSPENIAAAERQMQFECGLYFNPIYVGDWPKVVKDRIYYRSMAEGFKTSRLPSFTPEEIKFIRGTADFIALNHYFTTLASDTMEAPFYETSYENDKGVNISLHPSWVVQDNGRNTIVPFGVRKVLNWVKQRYGNYEIILTEIGMTENGTSIDDDIRISYFTDYFCNILDAKYEDKVNVKGIIAWSLMDNFEWMSGYTSHFGLYYVNSKDPQKRRVPKKSVKFFQQLTQTGKLKCDKPSRNWAGPVQFNMNGKPIFPGHNHDYHHHHHHHPYNRY</sequence>
<keyword evidence="3" id="KW-0378">Hydrolase</keyword>
<evidence type="ECO:0000256" key="3">
    <source>
        <dbReference type="ARBA" id="ARBA00022801"/>
    </source>
</evidence>
<dbReference type="InterPro" id="IPR017853">
    <property type="entry name" value="GH"/>
</dbReference>
<dbReference type="PROSITE" id="PS00653">
    <property type="entry name" value="GLYCOSYL_HYDROL_F1_2"/>
    <property type="match status" value="1"/>
</dbReference>
<keyword evidence="5" id="KW-0326">Glycosidase</keyword>
<proteinExistence type="inferred from homology"/>
<dbReference type="PRINTS" id="PR00131">
    <property type="entry name" value="GLHYDRLASE1"/>
</dbReference>
<accession>A0A9P0CJ25</accession>
<dbReference type="FunFam" id="3.20.20.80:FF:000013">
    <property type="entry name" value="lactase-phlorizin hydrolase"/>
    <property type="match status" value="1"/>
</dbReference>
<keyword evidence="4" id="KW-0325">Glycoprotein</keyword>
<organism evidence="8 9">
    <name type="scientific">Psylliodes chrysocephalus</name>
    <dbReference type="NCBI Taxonomy" id="3402493"/>
    <lineage>
        <taxon>Eukaryota</taxon>
        <taxon>Metazoa</taxon>
        <taxon>Ecdysozoa</taxon>
        <taxon>Arthropoda</taxon>
        <taxon>Hexapoda</taxon>
        <taxon>Insecta</taxon>
        <taxon>Pterygota</taxon>
        <taxon>Neoptera</taxon>
        <taxon>Endopterygota</taxon>
        <taxon>Coleoptera</taxon>
        <taxon>Polyphaga</taxon>
        <taxon>Cucujiformia</taxon>
        <taxon>Chrysomeloidea</taxon>
        <taxon>Chrysomelidae</taxon>
        <taxon>Galerucinae</taxon>
        <taxon>Alticini</taxon>
        <taxon>Psylliodes</taxon>
    </lineage>
</organism>
<comment type="similarity">
    <text evidence="1 6">Belongs to the glycosyl hydrolase 1 family.</text>
</comment>
<dbReference type="GO" id="GO:0005975">
    <property type="term" value="P:carbohydrate metabolic process"/>
    <property type="evidence" value="ECO:0007669"/>
    <property type="project" value="InterPro"/>
</dbReference>
<comment type="subunit">
    <text evidence="2">Homodimer.</text>
</comment>
<dbReference type="PANTHER" id="PTHR10353">
    <property type="entry name" value="GLYCOSYL HYDROLASE"/>
    <property type="match status" value="1"/>
</dbReference>
<dbReference type="Pfam" id="PF00232">
    <property type="entry name" value="Glyco_hydro_1"/>
    <property type="match status" value="1"/>
</dbReference>
<evidence type="ECO:0000256" key="5">
    <source>
        <dbReference type="ARBA" id="ARBA00023295"/>
    </source>
</evidence>
<dbReference type="AlphaFoldDB" id="A0A9P0CJ25"/>
<dbReference type="InterPro" id="IPR033132">
    <property type="entry name" value="GH_1_N_CS"/>
</dbReference>
<evidence type="ECO:0000256" key="6">
    <source>
        <dbReference type="RuleBase" id="RU003690"/>
    </source>
</evidence>
<keyword evidence="7" id="KW-0732">Signal</keyword>
<dbReference type="SUPFAM" id="SSF51445">
    <property type="entry name" value="(Trans)glycosidases"/>
    <property type="match status" value="1"/>
</dbReference>
<evidence type="ECO:0000256" key="4">
    <source>
        <dbReference type="ARBA" id="ARBA00023180"/>
    </source>
</evidence>
<evidence type="ECO:0000256" key="1">
    <source>
        <dbReference type="ARBA" id="ARBA00010838"/>
    </source>
</evidence>
<evidence type="ECO:0000256" key="7">
    <source>
        <dbReference type="SAM" id="SignalP"/>
    </source>
</evidence>
<feature type="signal peptide" evidence="7">
    <location>
        <begin position="1"/>
        <end position="24"/>
    </location>
</feature>
<evidence type="ECO:0000313" key="8">
    <source>
        <dbReference type="EMBL" id="CAH1101558.1"/>
    </source>
</evidence>
<reference evidence="8" key="1">
    <citation type="submission" date="2022-01" db="EMBL/GenBank/DDBJ databases">
        <authorList>
            <person name="King R."/>
        </authorList>
    </citation>
    <scope>NUCLEOTIDE SEQUENCE</scope>
</reference>